<dbReference type="Gene3D" id="3.30.1360.120">
    <property type="entry name" value="Probable tRNA modification gtpase trme, domain 1"/>
    <property type="match status" value="1"/>
</dbReference>
<gene>
    <name evidence="4" type="ORF">NE237_018371</name>
</gene>
<name>A0A9Q0QNX5_9MAGN</name>
<sequence>MLDGQIPTQHCKWKQSSSGSHLPMPRVGSLACCCSSVFSLPTKYPTFFFSQSAKSSSFRTQKILSFSNVIKLNKFFSATNTAVAASPFDIAPPPIENDFLEMMADLGANISEDGTIETFGNDDIALKAVDDGVLVVDLTHFGRIRVTGEDRIQFLHNQSTANFESLHEGQGCDTVFVTPTARTIDIAHAWIMKNAVTLVVAPLTGKSITEMLTKYIFFADKVEIQDITKQTCFFVITGPKSNQVMEELGLGDLVGKPYGTHLHYSVHGMPLSVGVGSVIFEEGFSLLLSPAAAGSVWKAFLNLGAIPMGANAWERLRILQGRPFPGKELTNEFNVLEAGLWNSISLDKGCYKGQETISRLITYDGVKQKLWGIHLSTPAEPGSLITVNGKKIGKLTSCAAGRKDSEYVGLGYIKKNTASVGDEGFGSKYGFLLNQELLKESHHSTVDVSIAEAYLSHCGDGLLPSSHASNRVSTSTGSENNSNNGDAEVEDMAKVVILPNHNANSRVPHHAT</sequence>
<keyword evidence="5" id="KW-1185">Reference proteome</keyword>
<dbReference type="PANTHER" id="PTHR43757">
    <property type="entry name" value="AMINOMETHYLTRANSFERASE"/>
    <property type="match status" value="1"/>
</dbReference>
<evidence type="ECO:0000256" key="2">
    <source>
        <dbReference type="SAM" id="MobiDB-lite"/>
    </source>
</evidence>
<dbReference type="InterPro" id="IPR027266">
    <property type="entry name" value="TrmE/GcvT-like"/>
</dbReference>
<keyword evidence="1" id="KW-0809">Transit peptide</keyword>
<evidence type="ECO:0000259" key="3">
    <source>
        <dbReference type="Pfam" id="PF01571"/>
    </source>
</evidence>
<dbReference type="FunFam" id="3.30.1360.120:FF:000021">
    <property type="entry name" value="Slr0635 protein"/>
    <property type="match status" value="1"/>
</dbReference>
<dbReference type="GO" id="GO:0005739">
    <property type="term" value="C:mitochondrion"/>
    <property type="evidence" value="ECO:0007669"/>
    <property type="project" value="TreeGrafter"/>
</dbReference>
<dbReference type="PANTHER" id="PTHR43757:SF14">
    <property type="entry name" value="GLYCINE CLEAVAGE T-PROTEIN FAMILY"/>
    <property type="match status" value="1"/>
</dbReference>
<evidence type="ECO:0000313" key="4">
    <source>
        <dbReference type="EMBL" id="KAJ4966522.1"/>
    </source>
</evidence>
<dbReference type="OrthoDB" id="191995at2759"/>
<feature type="region of interest" description="Disordered" evidence="2">
    <location>
        <begin position="1"/>
        <end position="20"/>
    </location>
</feature>
<evidence type="ECO:0000256" key="1">
    <source>
        <dbReference type="ARBA" id="ARBA00022946"/>
    </source>
</evidence>
<protein>
    <recommendedName>
        <fullName evidence="3">GCVT N-terminal domain-containing protein</fullName>
    </recommendedName>
</protein>
<reference evidence="4" key="1">
    <citation type="journal article" date="2023" name="Plant J.">
        <title>The genome of the king protea, Protea cynaroides.</title>
        <authorList>
            <person name="Chang J."/>
            <person name="Duong T.A."/>
            <person name="Schoeman C."/>
            <person name="Ma X."/>
            <person name="Roodt D."/>
            <person name="Barker N."/>
            <person name="Li Z."/>
            <person name="Van de Peer Y."/>
            <person name="Mizrachi E."/>
        </authorList>
    </citation>
    <scope>NUCLEOTIDE SEQUENCE</scope>
    <source>
        <tissue evidence="4">Young leaves</tissue>
    </source>
</reference>
<proteinExistence type="predicted"/>
<dbReference type="EMBL" id="JAMYWD010000007">
    <property type="protein sequence ID" value="KAJ4966522.1"/>
    <property type="molecule type" value="Genomic_DNA"/>
</dbReference>
<dbReference type="Proteomes" id="UP001141806">
    <property type="component" value="Unassembled WGS sequence"/>
</dbReference>
<dbReference type="AlphaFoldDB" id="A0A9Q0QNX5"/>
<dbReference type="InterPro" id="IPR029043">
    <property type="entry name" value="GcvT/YgfZ_C"/>
</dbReference>
<dbReference type="InterPro" id="IPR017703">
    <property type="entry name" value="YgfZ/GCV_T_CS"/>
</dbReference>
<dbReference type="Pfam" id="PF01571">
    <property type="entry name" value="GCV_T"/>
    <property type="match status" value="1"/>
</dbReference>
<accession>A0A9Q0QNX5</accession>
<dbReference type="SUPFAM" id="SSF101790">
    <property type="entry name" value="Aminomethyltransferase beta-barrel domain"/>
    <property type="match status" value="1"/>
</dbReference>
<dbReference type="SUPFAM" id="SSF103025">
    <property type="entry name" value="Folate-binding domain"/>
    <property type="match status" value="1"/>
</dbReference>
<dbReference type="NCBIfam" id="TIGR03317">
    <property type="entry name" value="ygfZ_signature"/>
    <property type="match status" value="1"/>
</dbReference>
<feature type="domain" description="GCVT N-terminal" evidence="3">
    <location>
        <begin position="127"/>
        <end position="348"/>
    </location>
</feature>
<feature type="compositionally biased region" description="Low complexity" evidence="2">
    <location>
        <begin position="473"/>
        <end position="485"/>
    </location>
</feature>
<comment type="caution">
    <text evidence="4">The sequence shown here is derived from an EMBL/GenBank/DDBJ whole genome shotgun (WGS) entry which is preliminary data.</text>
</comment>
<organism evidence="4 5">
    <name type="scientific">Protea cynaroides</name>
    <dbReference type="NCBI Taxonomy" id="273540"/>
    <lineage>
        <taxon>Eukaryota</taxon>
        <taxon>Viridiplantae</taxon>
        <taxon>Streptophyta</taxon>
        <taxon>Embryophyta</taxon>
        <taxon>Tracheophyta</taxon>
        <taxon>Spermatophyta</taxon>
        <taxon>Magnoliopsida</taxon>
        <taxon>Proteales</taxon>
        <taxon>Proteaceae</taxon>
        <taxon>Protea</taxon>
    </lineage>
</organism>
<dbReference type="InterPro" id="IPR028896">
    <property type="entry name" value="GcvT/YgfZ/DmdA"/>
</dbReference>
<feature type="region of interest" description="Disordered" evidence="2">
    <location>
        <begin position="466"/>
        <end position="486"/>
    </location>
</feature>
<evidence type="ECO:0000313" key="5">
    <source>
        <dbReference type="Proteomes" id="UP001141806"/>
    </source>
</evidence>
<dbReference type="InterPro" id="IPR006222">
    <property type="entry name" value="GCVT_N"/>
</dbReference>